<keyword evidence="1" id="KW-0805">Transcription regulation</keyword>
<dbReference type="GO" id="GO:0000976">
    <property type="term" value="F:transcription cis-regulatory region binding"/>
    <property type="evidence" value="ECO:0007669"/>
    <property type="project" value="TreeGrafter"/>
</dbReference>
<dbReference type="Gene3D" id="1.10.10.60">
    <property type="entry name" value="Homeodomain-like"/>
    <property type="match status" value="1"/>
</dbReference>
<dbReference type="PANTHER" id="PTHR30055">
    <property type="entry name" value="HTH-TYPE TRANSCRIPTIONAL REGULATOR RUTR"/>
    <property type="match status" value="1"/>
</dbReference>
<keyword evidence="3" id="KW-0804">Transcription</keyword>
<sequence length="244" mass="26435">MGNVRQERRSEIVEVALRLSEEHGLPAVSMRAIATGVGLTPMALYGYFRSKDDLLDGLVGRVLAEVPRPGPALGWRERLLVCARGAREVAHRYPRTFPLLLTRPVVLPEAVRVVDPLYGALLDAGVPGEQVAGLERMFSTFVLGFAVSEVSGRFGEGNLGTRQRRERAGPRELPAHHRLGEVLDLPVDWDAEFEKGLERLLETVGRAGSGERGPFTDGPDEPAVGEGERGGTRGRTDSDASPPA</sequence>
<protein>
    <submittedName>
        <fullName evidence="7">AcrR family transcriptional regulator</fullName>
    </submittedName>
</protein>
<feature type="compositionally biased region" description="Basic and acidic residues" evidence="5">
    <location>
        <begin position="226"/>
        <end position="238"/>
    </location>
</feature>
<organism evidence="8 9">
    <name type="scientific">Nocardiopsis sinuspersici</name>
    <dbReference type="NCBI Taxonomy" id="501010"/>
    <lineage>
        <taxon>Bacteria</taxon>
        <taxon>Bacillati</taxon>
        <taxon>Actinomycetota</taxon>
        <taxon>Actinomycetes</taxon>
        <taxon>Streptosporangiales</taxon>
        <taxon>Nocardiopsidaceae</taxon>
        <taxon>Nocardiopsis</taxon>
    </lineage>
</organism>
<dbReference type="PRINTS" id="PR00455">
    <property type="entry name" value="HTHTETR"/>
</dbReference>
<evidence type="ECO:0000256" key="3">
    <source>
        <dbReference type="ARBA" id="ARBA00023163"/>
    </source>
</evidence>
<reference evidence="9" key="2">
    <citation type="submission" date="2016-08" db="EMBL/GenBank/DDBJ databases">
        <authorList>
            <person name="Tokovenko B."/>
            <person name="Kalinowski J."/>
        </authorList>
    </citation>
    <scope>NUCLEOTIDE SEQUENCE [LARGE SCALE GENOMIC DNA]</scope>
    <source>
        <strain evidence="9">UTMC102</strain>
    </source>
</reference>
<dbReference type="GO" id="GO:0003700">
    <property type="term" value="F:DNA-binding transcription factor activity"/>
    <property type="evidence" value="ECO:0007669"/>
    <property type="project" value="TreeGrafter"/>
</dbReference>
<dbReference type="InterPro" id="IPR050109">
    <property type="entry name" value="HTH-type_TetR-like_transc_reg"/>
</dbReference>
<evidence type="ECO:0000313" key="10">
    <source>
        <dbReference type="Proteomes" id="UP000584931"/>
    </source>
</evidence>
<dbReference type="Pfam" id="PF00440">
    <property type="entry name" value="TetR_N"/>
    <property type="match status" value="1"/>
</dbReference>
<comment type="caution">
    <text evidence="8">The sequence shown here is derived from an EMBL/GenBank/DDBJ whole genome shotgun (WGS) entry which is preliminary data.</text>
</comment>
<feature type="region of interest" description="Disordered" evidence="5">
    <location>
        <begin position="204"/>
        <end position="244"/>
    </location>
</feature>
<dbReference type="SUPFAM" id="SSF48498">
    <property type="entry name" value="Tetracyclin repressor-like, C-terminal domain"/>
    <property type="match status" value="1"/>
</dbReference>
<evidence type="ECO:0000313" key="9">
    <source>
        <dbReference type="Proteomes" id="UP000189004"/>
    </source>
</evidence>
<dbReference type="RefSeq" id="WP_077690131.1">
    <property type="nucleotide sequence ID" value="NZ_JACCHL010000001.1"/>
</dbReference>
<dbReference type="InterPro" id="IPR001647">
    <property type="entry name" value="HTH_TetR"/>
</dbReference>
<dbReference type="InterPro" id="IPR004111">
    <property type="entry name" value="Repressor_TetR_C"/>
</dbReference>
<accession>A0A1V3BZC6</accession>
<feature type="domain" description="HTH tetR-type" evidence="6">
    <location>
        <begin position="6"/>
        <end position="66"/>
    </location>
</feature>
<evidence type="ECO:0000313" key="7">
    <source>
        <dbReference type="EMBL" id="NYH55021.1"/>
    </source>
</evidence>
<proteinExistence type="predicted"/>
<dbReference type="AlphaFoldDB" id="A0A1V3BZC6"/>
<dbReference type="OrthoDB" id="329481at2"/>
<dbReference type="Pfam" id="PF02909">
    <property type="entry name" value="TetR_C_1"/>
    <property type="match status" value="1"/>
</dbReference>
<evidence type="ECO:0000256" key="5">
    <source>
        <dbReference type="SAM" id="MobiDB-lite"/>
    </source>
</evidence>
<dbReference type="InterPro" id="IPR009057">
    <property type="entry name" value="Homeodomain-like_sf"/>
</dbReference>
<accession>A0A7Z0BL89</accession>
<evidence type="ECO:0000256" key="4">
    <source>
        <dbReference type="PROSITE-ProRule" id="PRU00335"/>
    </source>
</evidence>
<keyword evidence="9" id="KW-1185">Reference proteome</keyword>
<name>A0A1V3BZC6_9ACTN</name>
<dbReference type="PROSITE" id="PS50977">
    <property type="entry name" value="HTH_TETR_2"/>
    <property type="match status" value="1"/>
</dbReference>
<evidence type="ECO:0000313" key="8">
    <source>
        <dbReference type="EMBL" id="OOC53743.1"/>
    </source>
</evidence>
<dbReference type="Gene3D" id="1.10.357.10">
    <property type="entry name" value="Tetracycline Repressor, domain 2"/>
    <property type="match status" value="1"/>
</dbReference>
<reference evidence="7 10" key="3">
    <citation type="submission" date="2020-07" db="EMBL/GenBank/DDBJ databases">
        <title>Sequencing the genomes of 1000 actinobacteria strains.</title>
        <authorList>
            <person name="Klenk H.-P."/>
        </authorList>
    </citation>
    <scope>NUCLEOTIDE SEQUENCE [LARGE SCALE GENOMIC DNA]</scope>
    <source>
        <strain evidence="7 10">DSM 45278</strain>
    </source>
</reference>
<dbReference type="PANTHER" id="PTHR30055:SF151">
    <property type="entry name" value="TRANSCRIPTIONAL REGULATORY PROTEIN"/>
    <property type="match status" value="1"/>
</dbReference>
<dbReference type="Proteomes" id="UP000189004">
    <property type="component" value="Unassembled WGS sequence"/>
</dbReference>
<dbReference type="InterPro" id="IPR036271">
    <property type="entry name" value="Tet_transcr_reg_TetR-rel_C_sf"/>
</dbReference>
<gene>
    <name evidence="7" type="ORF">HNR06_004610</name>
    <name evidence="8" type="ORF">NOSIN_07965</name>
</gene>
<keyword evidence="2 4" id="KW-0238">DNA-binding</keyword>
<evidence type="ECO:0000256" key="1">
    <source>
        <dbReference type="ARBA" id="ARBA00023015"/>
    </source>
</evidence>
<evidence type="ECO:0000256" key="2">
    <source>
        <dbReference type="ARBA" id="ARBA00023125"/>
    </source>
</evidence>
<feature type="DNA-binding region" description="H-T-H motif" evidence="4">
    <location>
        <begin position="29"/>
        <end position="48"/>
    </location>
</feature>
<dbReference type="EMBL" id="JACCHL010000001">
    <property type="protein sequence ID" value="NYH55021.1"/>
    <property type="molecule type" value="Genomic_DNA"/>
</dbReference>
<reference evidence="8" key="1">
    <citation type="submission" date="2016-08" db="EMBL/GenBank/DDBJ databases">
        <authorList>
            <person name="Seilhamer J.J."/>
        </authorList>
    </citation>
    <scope>NUCLEOTIDE SEQUENCE [LARGE SCALE GENOMIC DNA]</scope>
    <source>
        <strain evidence="8">UTMC102</strain>
    </source>
</reference>
<dbReference type="SUPFAM" id="SSF46689">
    <property type="entry name" value="Homeodomain-like"/>
    <property type="match status" value="1"/>
</dbReference>
<evidence type="ECO:0000259" key="6">
    <source>
        <dbReference type="PROSITE" id="PS50977"/>
    </source>
</evidence>
<dbReference type="Proteomes" id="UP000584931">
    <property type="component" value="Unassembled WGS sequence"/>
</dbReference>
<dbReference type="EMBL" id="MCOK01000001">
    <property type="protein sequence ID" value="OOC53743.1"/>
    <property type="molecule type" value="Genomic_DNA"/>
</dbReference>
<dbReference type="GO" id="GO:0045892">
    <property type="term" value="P:negative regulation of DNA-templated transcription"/>
    <property type="evidence" value="ECO:0007669"/>
    <property type="project" value="InterPro"/>
</dbReference>
<dbReference type="STRING" id="501010.NOSIN_07965"/>